<dbReference type="EMBL" id="JAAAIN010001419">
    <property type="protein sequence ID" value="KAG0303265.1"/>
    <property type="molecule type" value="Genomic_DNA"/>
</dbReference>
<protein>
    <submittedName>
        <fullName evidence="2">Uncharacterized protein</fullName>
    </submittedName>
</protein>
<feature type="compositionally biased region" description="Low complexity" evidence="1">
    <location>
        <begin position="224"/>
        <end position="253"/>
    </location>
</feature>
<comment type="caution">
    <text evidence="2">The sequence shown here is derived from an EMBL/GenBank/DDBJ whole genome shotgun (WGS) entry which is preliminary data.</text>
</comment>
<proteinExistence type="predicted"/>
<name>A0A9P6UIK8_9FUNG</name>
<dbReference type="Proteomes" id="UP000823405">
    <property type="component" value="Unassembled WGS sequence"/>
</dbReference>
<reference evidence="2" key="1">
    <citation type="journal article" date="2020" name="Fungal Divers.">
        <title>Resolving the Mortierellaceae phylogeny through synthesis of multi-gene phylogenetics and phylogenomics.</title>
        <authorList>
            <person name="Vandepol N."/>
            <person name="Liber J."/>
            <person name="Desiro A."/>
            <person name="Na H."/>
            <person name="Kennedy M."/>
            <person name="Barry K."/>
            <person name="Grigoriev I.V."/>
            <person name="Miller A.N."/>
            <person name="O'Donnell K."/>
            <person name="Stajich J.E."/>
            <person name="Bonito G."/>
        </authorList>
    </citation>
    <scope>NUCLEOTIDE SEQUENCE</scope>
    <source>
        <strain evidence="2">NVP60</strain>
    </source>
</reference>
<accession>A0A9P6UIK8</accession>
<sequence length="253" mass="28595">MDLPTMVPPLVELQQLQQEEDDYDVNATDLVHKDGALGCTYFWRLRMLELGHSISSEDTLMASMTELMPTHEVLVAGLGWLVQKAINAICDKEDLTWTDSVNGSSVQVCHLQEVTLTWGKDSPRIKAMRPIGDLLAHCRQLKKLALAEKFMADLMNELRLKLYNPRDCCESSFNNSAADVDYDDDEVDGAEFKALLVQNMTQLKNIRILRLSVQDRLDADDQMSTGTSNNSDDYSNGDYNNSINSYSNRRARH</sequence>
<organism evidence="2 3">
    <name type="scientific">Linnemannia gamsii</name>
    <dbReference type="NCBI Taxonomy" id="64522"/>
    <lineage>
        <taxon>Eukaryota</taxon>
        <taxon>Fungi</taxon>
        <taxon>Fungi incertae sedis</taxon>
        <taxon>Mucoromycota</taxon>
        <taxon>Mortierellomycotina</taxon>
        <taxon>Mortierellomycetes</taxon>
        <taxon>Mortierellales</taxon>
        <taxon>Mortierellaceae</taxon>
        <taxon>Linnemannia</taxon>
    </lineage>
</organism>
<dbReference type="OrthoDB" id="2203512at2759"/>
<keyword evidence="3" id="KW-1185">Reference proteome</keyword>
<evidence type="ECO:0000256" key="1">
    <source>
        <dbReference type="SAM" id="MobiDB-lite"/>
    </source>
</evidence>
<gene>
    <name evidence="2" type="ORF">BGZ97_001976</name>
</gene>
<evidence type="ECO:0000313" key="3">
    <source>
        <dbReference type="Proteomes" id="UP000823405"/>
    </source>
</evidence>
<dbReference type="AlphaFoldDB" id="A0A9P6UIK8"/>
<feature type="region of interest" description="Disordered" evidence="1">
    <location>
        <begin position="220"/>
        <end position="253"/>
    </location>
</feature>
<evidence type="ECO:0000313" key="2">
    <source>
        <dbReference type="EMBL" id="KAG0303265.1"/>
    </source>
</evidence>